<name>A0A1F4YEU8_9BACT</name>
<evidence type="ECO:0000256" key="3">
    <source>
        <dbReference type="ARBA" id="ARBA00022737"/>
    </source>
</evidence>
<evidence type="ECO:0000256" key="2">
    <source>
        <dbReference type="ARBA" id="ARBA00022679"/>
    </source>
</evidence>
<feature type="domain" description="O-GlcNAc transferase C-terminal" evidence="5">
    <location>
        <begin position="5"/>
        <end position="168"/>
    </location>
</feature>
<evidence type="ECO:0000256" key="4">
    <source>
        <dbReference type="ARBA" id="ARBA00022803"/>
    </source>
</evidence>
<dbReference type="EMBL" id="MEXH01000016">
    <property type="protein sequence ID" value="OGC92398.1"/>
    <property type="molecule type" value="Genomic_DNA"/>
</dbReference>
<evidence type="ECO:0000313" key="6">
    <source>
        <dbReference type="EMBL" id="OGC92398.1"/>
    </source>
</evidence>
<keyword evidence="3" id="KW-0677">Repeat</keyword>
<dbReference type="PANTHER" id="PTHR44366:SF1">
    <property type="entry name" value="UDP-N-ACETYLGLUCOSAMINE--PEPTIDE N-ACETYLGLUCOSAMINYLTRANSFERASE 110 KDA SUBUNIT"/>
    <property type="match status" value="1"/>
</dbReference>
<dbReference type="Gene3D" id="3.40.50.11380">
    <property type="match status" value="1"/>
</dbReference>
<dbReference type="SUPFAM" id="SSF53756">
    <property type="entry name" value="UDP-Glycosyltransferase/glycogen phosphorylase"/>
    <property type="match status" value="1"/>
</dbReference>
<organism evidence="6 7">
    <name type="scientific">Candidatus Amesbacteria bacterium RIFCSPHIGHO2_01_FULL_48_32b</name>
    <dbReference type="NCBI Taxonomy" id="1797253"/>
    <lineage>
        <taxon>Bacteria</taxon>
        <taxon>Candidatus Amesiibacteriota</taxon>
    </lineage>
</organism>
<sequence length="386" mass="43592">MAKAKQELRFKFSQEPSPRQIKIGYLSNGFRDFPTSHNLIGVLENHDRRQFHVTAFSFGASDETNWRQRISQAVDHLSDLSSLSFVEAAKKIHEEKIDILIDLKGHTEANKLEIFALRPAPVQISYLGFPGTTGAPFIDYLIADQIVIPPSQKKFYSERIIYLPFSYRPADAHPHVSSAKYSRRDFGLPATAIVFSSFNMPYKIEEEVFLAWMKILKAVPKSVLWLFSTNSDTNTNLHAQAKDLGILPDRIIFATRLPKEFHLARVGLGDIALDTTPVNGHTTTVDCLWAGVPVITTEGSHFASRVSQSVLTAVGLSELVTPNLKDYAKLATDLATHPQKLRRLKIKLQKNIKTKPLFDTRTYTRDLEKAYSTIWSINVNQSRLLQ</sequence>
<comment type="caution">
    <text evidence="6">The sequence shown here is derived from an EMBL/GenBank/DDBJ whole genome shotgun (WGS) entry which is preliminary data.</text>
</comment>
<evidence type="ECO:0000259" key="5">
    <source>
        <dbReference type="Pfam" id="PF13844"/>
    </source>
</evidence>
<feature type="domain" description="O-GlcNAc transferase C-terminal" evidence="5">
    <location>
        <begin position="182"/>
        <end position="367"/>
    </location>
</feature>
<accession>A0A1F4YEU8</accession>
<dbReference type="GO" id="GO:0097363">
    <property type="term" value="F:protein O-acetylglucosaminyltransferase activity"/>
    <property type="evidence" value="ECO:0007669"/>
    <property type="project" value="TreeGrafter"/>
</dbReference>
<evidence type="ECO:0000313" key="7">
    <source>
        <dbReference type="Proteomes" id="UP000178176"/>
    </source>
</evidence>
<keyword evidence="2" id="KW-0808">Transferase</keyword>
<dbReference type="InterPro" id="IPR037919">
    <property type="entry name" value="OGT"/>
</dbReference>
<reference evidence="6 7" key="1">
    <citation type="journal article" date="2016" name="Nat. Commun.">
        <title>Thousands of microbial genomes shed light on interconnected biogeochemical processes in an aquifer system.</title>
        <authorList>
            <person name="Anantharaman K."/>
            <person name="Brown C.T."/>
            <person name="Hug L.A."/>
            <person name="Sharon I."/>
            <person name="Castelle C.J."/>
            <person name="Probst A.J."/>
            <person name="Thomas B.C."/>
            <person name="Singh A."/>
            <person name="Wilkins M.J."/>
            <person name="Karaoz U."/>
            <person name="Brodie E.L."/>
            <person name="Williams K.H."/>
            <person name="Hubbard S.S."/>
            <person name="Banfield J.F."/>
        </authorList>
    </citation>
    <scope>NUCLEOTIDE SEQUENCE [LARGE SCALE GENOMIC DNA]</scope>
</reference>
<dbReference type="InterPro" id="IPR029489">
    <property type="entry name" value="OGT/SEC/SPY_C"/>
</dbReference>
<proteinExistence type="predicted"/>
<evidence type="ECO:0000256" key="1">
    <source>
        <dbReference type="ARBA" id="ARBA00004922"/>
    </source>
</evidence>
<dbReference type="GO" id="GO:0006493">
    <property type="term" value="P:protein O-linked glycosylation"/>
    <property type="evidence" value="ECO:0007669"/>
    <property type="project" value="InterPro"/>
</dbReference>
<comment type="pathway">
    <text evidence="1">Protein modification; protein glycosylation.</text>
</comment>
<dbReference type="AlphaFoldDB" id="A0A1F4YEU8"/>
<protein>
    <recommendedName>
        <fullName evidence="5">O-GlcNAc transferase C-terminal domain-containing protein</fullName>
    </recommendedName>
</protein>
<gene>
    <name evidence="6" type="ORF">A2876_02185</name>
</gene>
<dbReference type="Pfam" id="PF13844">
    <property type="entry name" value="Glyco_transf_41"/>
    <property type="match status" value="2"/>
</dbReference>
<dbReference type="Proteomes" id="UP000178176">
    <property type="component" value="Unassembled WGS sequence"/>
</dbReference>
<dbReference type="PANTHER" id="PTHR44366">
    <property type="entry name" value="UDP-N-ACETYLGLUCOSAMINE--PEPTIDE N-ACETYLGLUCOSAMINYLTRANSFERASE 110 KDA SUBUNIT"/>
    <property type="match status" value="1"/>
</dbReference>
<dbReference type="Gene3D" id="3.40.50.2000">
    <property type="entry name" value="Glycogen Phosphorylase B"/>
    <property type="match status" value="1"/>
</dbReference>
<keyword evidence="4" id="KW-0802">TPR repeat</keyword>